<organism evidence="4 5">
    <name type="scientific">Psychrosphaera saromensis</name>
    <dbReference type="NCBI Taxonomy" id="716813"/>
    <lineage>
        <taxon>Bacteria</taxon>
        <taxon>Pseudomonadati</taxon>
        <taxon>Pseudomonadota</taxon>
        <taxon>Gammaproteobacteria</taxon>
        <taxon>Alteromonadales</taxon>
        <taxon>Pseudoalteromonadaceae</taxon>
        <taxon>Psychrosphaera</taxon>
    </lineage>
</organism>
<dbReference type="InterPro" id="IPR001789">
    <property type="entry name" value="Sig_transdc_resp-reg_receiver"/>
</dbReference>
<dbReference type="PANTHER" id="PTHR47233">
    <property type="entry name" value="CHEMOTAXIS PROTEIN CHEV"/>
    <property type="match status" value="1"/>
</dbReference>
<dbReference type="InterPro" id="IPR036061">
    <property type="entry name" value="CheW-like_dom_sf"/>
</dbReference>
<reference evidence="4 5" key="1">
    <citation type="submission" date="2016-12" db="EMBL/GenBank/DDBJ databases">
        <title>Diversity of luminous bacteria.</title>
        <authorList>
            <person name="Yoshizawa S."/>
            <person name="Kogure K."/>
        </authorList>
    </citation>
    <scope>NUCLEOTIDE SEQUENCE [LARGE SCALE GENOMIC DNA]</scope>
    <source>
        <strain evidence="4 5">SA4-48</strain>
    </source>
</reference>
<name>A0A2S7UU25_9GAMM</name>
<dbReference type="Gene3D" id="2.40.50.180">
    <property type="entry name" value="CheA-289, Domain 4"/>
    <property type="match status" value="1"/>
</dbReference>
<dbReference type="InterPro" id="IPR002545">
    <property type="entry name" value="CheW-lke_dom"/>
</dbReference>
<dbReference type="Gene3D" id="3.40.50.2300">
    <property type="match status" value="1"/>
</dbReference>
<dbReference type="GO" id="GO:0006935">
    <property type="term" value="P:chemotaxis"/>
    <property type="evidence" value="ECO:0007669"/>
    <property type="project" value="InterPro"/>
</dbReference>
<evidence type="ECO:0000256" key="1">
    <source>
        <dbReference type="PROSITE-ProRule" id="PRU00169"/>
    </source>
</evidence>
<evidence type="ECO:0000259" key="2">
    <source>
        <dbReference type="PROSITE" id="PS50110"/>
    </source>
</evidence>
<keyword evidence="5" id="KW-1185">Reference proteome</keyword>
<dbReference type="Gene3D" id="2.30.30.40">
    <property type="entry name" value="SH3 Domains"/>
    <property type="match status" value="1"/>
</dbReference>
<dbReference type="PIRSF" id="PIRSF002867">
    <property type="entry name" value="CheV"/>
    <property type="match status" value="1"/>
</dbReference>
<dbReference type="SUPFAM" id="SSF52172">
    <property type="entry name" value="CheY-like"/>
    <property type="match status" value="1"/>
</dbReference>
<feature type="domain" description="CheW-like" evidence="3">
    <location>
        <begin position="10"/>
        <end position="151"/>
    </location>
</feature>
<dbReference type="SUPFAM" id="SSF50341">
    <property type="entry name" value="CheW-like"/>
    <property type="match status" value="1"/>
</dbReference>
<evidence type="ECO:0000313" key="4">
    <source>
        <dbReference type="EMBL" id="PQJ53457.1"/>
    </source>
</evidence>
<keyword evidence="1" id="KW-0597">Phosphoprotein</keyword>
<dbReference type="EMBL" id="MSCH01000003">
    <property type="protein sequence ID" value="PQJ53457.1"/>
    <property type="molecule type" value="Genomic_DNA"/>
</dbReference>
<proteinExistence type="predicted"/>
<dbReference type="SMART" id="SM00448">
    <property type="entry name" value="REC"/>
    <property type="match status" value="1"/>
</dbReference>
<evidence type="ECO:0000259" key="3">
    <source>
        <dbReference type="PROSITE" id="PS50851"/>
    </source>
</evidence>
<feature type="modified residue" description="4-aspartylphosphate" evidence="1">
    <location>
        <position position="226"/>
    </location>
</feature>
<dbReference type="RefSeq" id="WP_105051943.1">
    <property type="nucleotide sequence ID" value="NZ_BMYG01000003.1"/>
</dbReference>
<protein>
    <submittedName>
        <fullName evidence="4">Chemotaxis protein CheW</fullName>
    </submittedName>
</protein>
<dbReference type="InterPro" id="IPR024181">
    <property type="entry name" value="Chemotax_regulator_CheV"/>
</dbReference>
<dbReference type="PROSITE" id="PS50110">
    <property type="entry name" value="RESPONSE_REGULATORY"/>
    <property type="match status" value="1"/>
</dbReference>
<dbReference type="PANTHER" id="PTHR47233:SF2">
    <property type="entry name" value="CHEMOTAXIS SIGNAL TRANSDUCTION SYSTEM RESPONSE REGULATOR CHEV"/>
    <property type="match status" value="1"/>
</dbReference>
<dbReference type="Pfam" id="PF01584">
    <property type="entry name" value="CheW"/>
    <property type="match status" value="1"/>
</dbReference>
<dbReference type="Pfam" id="PF00072">
    <property type="entry name" value="Response_reg"/>
    <property type="match status" value="1"/>
</dbReference>
<feature type="domain" description="Response regulatory" evidence="2">
    <location>
        <begin position="172"/>
        <end position="293"/>
    </location>
</feature>
<dbReference type="PROSITE" id="PS50851">
    <property type="entry name" value="CHEW"/>
    <property type="match status" value="1"/>
</dbReference>
<dbReference type="AlphaFoldDB" id="A0A2S7UU25"/>
<dbReference type="InterPro" id="IPR011006">
    <property type="entry name" value="CheY-like_superfamily"/>
</dbReference>
<accession>A0A2S7UU25</accession>
<evidence type="ECO:0000313" key="5">
    <source>
        <dbReference type="Proteomes" id="UP000239007"/>
    </source>
</evidence>
<dbReference type="GO" id="GO:0000160">
    <property type="term" value="P:phosphorelay signal transduction system"/>
    <property type="evidence" value="ECO:0007669"/>
    <property type="project" value="InterPro"/>
</dbReference>
<dbReference type="Proteomes" id="UP000239007">
    <property type="component" value="Unassembled WGS sequence"/>
</dbReference>
<gene>
    <name evidence="4" type="ORF">BTO11_07110</name>
</gene>
<dbReference type="OrthoDB" id="9806105at2"/>
<sequence>MNTQSTSSQSQGLLLFKLTQLQSFALGTLKIEEIVPYQPLTQIPKSDHNVLGAANFRGRTIAVIDMAAAVGYKAISEEERKDAVILITDCSRMTVGFLVRKIERIIECNWKDITPPPNDLGTKTYITGITRFDDTLIQLLDIELLLAQIFPDNSDHAVEITGVQKGLLQNAHILLVDDSAVARKQLETALTNIDVPFKVCKNGNDALAVMKDCAEKGNPIDILVSDIEMPGLDGYELAFEVRDLAKLAGTYIILHSSLSSSMSLARANEVGADQALTKFEAQELVNAMLKGAKQKQ</sequence>
<dbReference type="SMART" id="SM00260">
    <property type="entry name" value="CheW"/>
    <property type="match status" value="1"/>
</dbReference>
<comment type="caution">
    <text evidence="4">The sequence shown here is derived from an EMBL/GenBank/DDBJ whole genome shotgun (WGS) entry which is preliminary data.</text>
</comment>